<dbReference type="GO" id="GO:0016020">
    <property type="term" value="C:membrane"/>
    <property type="evidence" value="ECO:0007669"/>
    <property type="project" value="UniProtKB-SubCell"/>
</dbReference>
<dbReference type="Pfam" id="PF07690">
    <property type="entry name" value="MFS_1"/>
    <property type="match status" value="1"/>
</dbReference>
<dbReference type="RefSeq" id="XP_060324188.1">
    <property type="nucleotide sequence ID" value="XM_060474580.1"/>
</dbReference>
<dbReference type="InterPro" id="IPR036259">
    <property type="entry name" value="MFS_trans_sf"/>
</dbReference>
<comment type="subcellular location">
    <subcellularLocation>
        <location evidence="1">Membrane</location>
        <topology evidence="1">Multi-pass membrane protein</topology>
    </subcellularLocation>
</comment>
<gene>
    <name evidence="7" type="ORF">EV420DRAFT_1579241</name>
</gene>
<dbReference type="SUPFAM" id="SSF103473">
    <property type="entry name" value="MFS general substrate transporter"/>
    <property type="match status" value="1"/>
</dbReference>
<feature type="transmembrane region" description="Helical" evidence="6">
    <location>
        <begin position="143"/>
        <end position="167"/>
    </location>
</feature>
<keyword evidence="8" id="KW-1185">Reference proteome</keyword>
<keyword evidence="5 6" id="KW-0472">Membrane</keyword>
<evidence type="ECO:0000256" key="2">
    <source>
        <dbReference type="ARBA" id="ARBA00022448"/>
    </source>
</evidence>
<feature type="transmembrane region" description="Helical" evidence="6">
    <location>
        <begin position="235"/>
        <end position="256"/>
    </location>
</feature>
<proteinExistence type="predicted"/>
<feature type="transmembrane region" description="Helical" evidence="6">
    <location>
        <begin position="268"/>
        <end position="289"/>
    </location>
</feature>
<comment type="caution">
    <text evidence="7">The sequence shown here is derived from an EMBL/GenBank/DDBJ whole genome shotgun (WGS) entry which is preliminary data.</text>
</comment>
<evidence type="ECO:0000256" key="3">
    <source>
        <dbReference type="ARBA" id="ARBA00022692"/>
    </source>
</evidence>
<keyword evidence="4 6" id="KW-1133">Transmembrane helix</keyword>
<evidence type="ECO:0000313" key="7">
    <source>
        <dbReference type="EMBL" id="KAK0442035.1"/>
    </source>
</evidence>
<feature type="transmembrane region" description="Helical" evidence="6">
    <location>
        <begin position="204"/>
        <end position="223"/>
    </location>
</feature>
<dbReference type="GO" id="GO:0022857">
    <property type="term" value="F:transmembrane transporter activity"/>
    <property type="evidence" value="ECO:0007669"/>
    <property type="project" value="InterPro"/>
</dbReference>
<evidence type="ECO:0000313" key="8">
    <source>
        <dbReference type="Proteomes" id="UP001175211"/>
    </source>
</evidence>
<dbReference type="EMBL" id="JAUEPS010000066">
    <property type="protein sequence ID" value="KAK0442035.1"/>
    <property type="molecule type" value="Genomic_DNA"/>
</dbReference>
<evidence type="ECO:0000256" key="1">
    <source>
        <dbReference type="ARBA" id="ARBA00004141"/>
    </source>
</evidence>
<protein>
    <submittedName>
        <fullName evidence="7">MFS transporter</fullName>
    </submittedName>
</protein>
<keyword evidence="2" id="KW-0813">Transport</keyword>
<evidence type="ECO:0000256" key="4">
    <source>
        <dbReference type="ARBA" id="ARBA00022989"/>
    </source>
</evidence>
<dbReference type="InterPro" id="IPR011701">
    <property type="entry name" value="MFS"/>
</dbReference>
<evidence type="ECO:0000256" key="5">
    <source>
        <dbReference type="ARBA" id="ARBA00023136"/>
    </source>
</evidence>
<keyword evidence="3 6" id="KW-0812">Transmembrane</keyword>
<feature type="transmembrane region" description="Helical" evidence="6">
    <location>
        <begin position="12"/>
        <end position="33"/>
    </location>
</feature>
<feature type="transmembrane region" description="Helical" evidence="6">
    <location>
        <begin position="79"/>
        <end position="96"/>
    </location>
</feature>
<dbReference type="Gene3D" id="1.20.1250.20">
    <property type="entry name" value="MFS general substrate transporter like domains"/>
    <property type="match status" value="1"/>
</dbReference>
<dbReference type="Proteomes" id="UP001175211">
    <property type="component" value="Unassembled WGS sequence"/>
</dbReference>
<feature type="transmembrane region" description="Helical" evidence="6">
    <location>
        <begin position="45"/>
        <end position="67"/>
    </location>
</feature>
<dbReference type="PANTHER" id="PTHR43791">
    <property type="entry name" value="PERMEASE-RELATED"/>
    <property type="match status" value="1"/>
</dbReference>
<dbReference type="PANTHER" id="PTHR43791:SF49">
    <property type="entry name" value="TRANSPORTER, PUTATIVE (AFU_ORTHOLOGUE AFUA_4G04250)-RELATED"/>
    <property type="match status" value="1"/>
</dbReference>
<sequence length="309" mass="33313">MVMAASQNYITVLLLRLLIGAFIAGLAPGIIYFSTFWYRLQERSVRMSLIMASTPLGAAFGGSVAYGVGSLNGVRGLEGAPACLLAIFVFLFLPAYPENATWLSDDDHALAIRRMKHESSKSVGHAKITWDGAKSTLKDGRLYLHYLFAVVSFVLSAAIGLFTPTIVSGLGYQGRNAQLFVIPLFAATSVGTVGLSAVADKYRAWSMCVLLSQILAGVTFIAQGILSPTAFKARYTLLCFGSMFAFMHSGAATAWFTGNLRDTNATTLAIAISTTVTLAGQVIACTQLLRTIYKRRNKKLQTGQNPWIV</sequence>
<accession>A0AA39JHG3</accession>
<reference evidence="7" key="1">
    <citation type="submission" date="2023-06" db="EMBL/GenBank/DDBJ databases">
        <authorList>
            <consortium name="Lawrence Berkeley National Laboratory"/>
            <person name="Ahrendt S."/>
            <person name="Sahu N."/>
            <person name="Indic B."/>
            <person name="Wong-Bajracharya J."/>
            <person name="Merenyi Z."/>
            <person name="Ke H.-M."/>
            <person name="Monk M."/>
            <person name="Kocsube S."/>
            <person name="Drula E."/>
            <person name="Lipzen A."/>
            <person name="Balint B."/>
            <person name="Henrissat B."/>
            <person name="Andreopoulos B."/>
            <person name="Martin F.M."/>
            <person name="Harder C.B."/>
            <person name="Rigling D."/>
            <person name="Ford K.L."/>
            <person name="Foster G.D."/>
            <person name="Pangilinan J."/>
            <person name="Papanicolaou A."/>
            <person name="Barry K."/>
            <person name="LaButti K."/>
            <person name="Viragh M."/>
            <person name="Koriabine M."/>
            <person name="Yan M."/>
            <person name="Riley R."/>
            <person name="Champramary S."/>
            <person name="Plett K.L."/>
            <person name="Tsai I.J."/>
            <person name="Slot J."/>
            <person name="Sipos G."/>
            <person name="Plett J."/>
            <person name="Nagy L.G."/>
            <person name="Grigoriev I.V."/>
        </authorList>
    </citation>
    <scope>NUCLEOTIDE SEQUENCE</scope>
    <source>
        <strain evidence="7">CCBAS 213</strain>
    </source>
</reference>
<name>A0AA39JHG3_ARMTA</name>
<evidence type="ECO:0000256" key="6">
    <source>
        <dbReference type="SAM" id="Phobius"/>
    </source>
</evidence>
<dbReference type="GeneID" id="85358128"/>
<feature type="transmembrane region" description="Helical" evidence="6">
    <location>
        <begin position="179"/>
        <end position="198"/>
    </location>
</feature>
<dbReference type="AlphaFoldDB" id="A0AA39JHG3"/>
<organism evidence="7 8">
    <name type="scientific">Armillaria tabescens</name>
    <name type="common">Ringless honey mushroom</name>
    <name type="synonym">Agaricus tabescens</name>
    <dbReference type="NCBI Taxonomy" id="1929756"/>
    <lineage>
        <taxon>Eukaryota</taxon>
        <taxon>Fungi</taxon>
        <taxon>Dikarya</taxon>
        <taxon>Basidiomycota</taxon>
        <taxon>Agaricomycotina</taxon>
        <taxon>Agaricomycetes</taxon>
        <taxon>Agaricomycetidae</taxon>
        <taxon>Agaricales</taxon>
        <taxon>Marasmiineae</taxon>
        <taxon>Physalacriaceae</taxon>
        <taxon>Desarmillaria</taxon>
    </lineage>
</organism>